<gene>
    <name evidence="2" type="ORF">FWILDA_LOCUS16034</name>
</gene>
<keyword evidence="3" id="KW-1185">Reference proteome</keyword>
<comment type="caution">
    <text evidence="2">The sequence shown here is derived from an EMBL/GenBank/DDBJ whole genome shotgun (WGS) entry which is preliminary data.</text>
</comment>
<sequence>GNREDLPCFGWISYRKTLSNETKAKVRILQSLGLRICQYQEVEGSLAISDWDVIIVQVESTHRIELHRRRLYVIILDEVNAIMRQMSSGTHARESENALRDLLKSAIHVLYDPDKGSEAMRRGLKILREGISNIKTGVYVEAFTQMLYRIQDCPQCIIFLYNSKKSFEIFQEPNHNLIRVGLFALRPIDLPTAVKGHREWDKIADCYALDASLAVETYIEAEYQRRLSAKYFPEILCSLVSSTGASLEIISAEGTIANRKIVFNIIKAIEENIK</sequence>
<protein>
    <submittedName>
        <fullName evidence="2">13219_t:CDS:1</fullName>
    </submittedName>
</protein>
<name>A0A9W4T5Q4_9GLOM</name>
<feature type="non-terminal residue" evidence="2">
    <location>
        <position position="1"/>
    </location>
</feature>
<reference evidence="2" key="1">
    <citation type="submission" date="2022-08" db="EMBL/GenBank/DDBJ databases">
        <authorList>
            <person name="Kallberg Y."/>
            <person name="Tangrot J."/>
            <person name="Rosling A."/>
        </authorList>
    </citation>
    <scope>NUCLEOTIDE SEQUENCE</scope>
    <source>
        <strain evidence="2">Wild A</strain>
    </source>
</reference>
<dbReference type="OrthoDB" id="2399869at2759"/>
<dbReference type="Proteomes" id="UP001153678">
    <property type="component" value="Unassembled WGS sequence"/>
</dbReference>
<evidence type="ECO:0000313" key="2">
    <source>
        <dbReference type="EMBL" id="CAI2193356.1"/>
    </source>
</evidence>
<dbReference type="EMBL" id="CAMKVN010009443">
    <property type="protein sequence ID" value="CAI2193356.1"/>
    <property type="molecule type" value="Genomic_DNA"/>
</dbReference>
<dbReference type="GO" id="GO:0003688">
    <property type="term" value="F:DNA replication origin binding"/>
    <property type="evidence" value="ECO:0007669"/>
    <property type="project" value="InterPro"/>
</dbReference>
<feature type="domain" description="Replication origin-binding protein" evidence="1">
    <location>
        <begin position="13"/>
        <end position="109"/>
    </location>
</feature>
<evidence type="ECO:0000313" key="3">
    <source>
        <dbReference type="Proteomes" id="UP001153678"/>
    </source>
</evidence>
<proteinExistence type="predicted"/>
<dbReference type="Pfam" id="PF02399">
    <property type="entry name" value="Herpes_ori_bp"/>
    <property type="match status" value="1"/>
</dbReference>
<feature type="non-terminal residue" evidence="2">
    <location>
        <position position="274"/>
    </location>
</feature>
<dbReference type="GO" id="GO:0006260">
    <property type="term" value="P:DNA replication"/>
    <property type="evidence" value="ECO:0007669"/>
    <property type="project" value="InterPro"/>
</dbReference>
<organism evidence="2 3">
    <name type="scientific">Funneliformis geosporum</name>
    <dbReference type="NCBI Taxonomy" id="1117311"/>
    <lineage>
        <taxon>Eukaryota</taxon>
        <taxon>Fungi</taxon>
        <taxon>Fungi incertae sedis</taxon>
        <taxon>Mucoromycota</taxon>
        <taxon>Glomeromycotina</taxon>
        <taxon>Glomeromycetes</taxon>
        <taxon>Glomerales</taxon>
        <taxon>Glomeraceae</taxon>
        <taxon>Funneliformis</taxon>
    </lineage>
</organism>
<dbReference type="GO" id="GO:0005524">
    <property type="term" value="F:ATP binding"/>
    <property type="evidence" value="ECO:0007669"/>
    <property type="project" value="InterPro"/>
</dbReference>
<dbReference type="InterPro" id="IPR003450">
    <property type="entry name" value="Replication_origin-bd"/>
</dbReference>
<accession>A0A9W4T5Q4</accession>
<dbReference type="AlphaFoldDB" id="A0A9W4T5Q4"/>
<evidence type="ECO:0000259" key="1">
    <source>
        <dbReference type="Pfam" id="PF02399"/>
    </source>
</evidence>